<evidence type="ECO:0000313" key="2">
    <source>
        <dbReference type="Proteomes" id="UP000785653"/>
    </source>
</evidence>
<organism evidence="1 2">
    <name type="scientific">Rothia mucilaginosa</name>
    <dbReference type="NCBI Taxonomy" id="43675"/>
    <lineage>
        <taxon>Bacteria</taxon>
        <taxon>Bacillati</taxon>
        <taxon>Actinomycetota</taxon>
        <taxon>Actinomycetes</taxon>
        <taxon>Micrococcales</taxon>
        <taxon>Micrococcaceae</taxon>
        <taxon>Rothia</taxon>
    </lineage>
</organism>
<dbReference type="Proteomes" id="UP000785653">
    <property type="component" value="Unassembled WGS sequence"/>
</dbReference>
<protein>
    <submittedName>
        <fullName evidence="1">Uncharacterized protein</fullName>
    </submittedName>
</protein>
<dbReference type="AlphaFoldDB" id="A0A930Q097"/>
<dbReference type="EMBL" id="JABZXS010000001">
    <property type="protein sequence ID" value="MBF1672591.1"/>
    <property type="molecule type" value="Genomic_DNA"/>
</dbReference>
<comment type="caution">
    <text evidence="1">The sequence shown here is derived from an EMBL/GenBank/DDBJ whole genome shotgun (WGS) entry which is preliminary data.</text>
</comment>
<name>A0A930Q097_9MICC</name>
<evidence type="ECO:0000313" key="1">
    <source>
        <dbReference type="EMBL" id="MBF1672591.1"/>
    </source>
</evidence>
<gene>
    <name evidence="1" type="ORF">HXO65_00025</name>
</gene>
<reference evidence="1" key="1">
    <citation type="submission" date="2020-04" db="EMBL/GenBank/DDBJ databases">
        <title>Deep metagenomics examines the oral microbiome during advanced dental caries in children, revealing novel taxa and co-occurrences with host molecules.</title>
        <authorList>
            <person name="Baker J.L."/>
            <person name="Morton J.T."/>
            <person name="Dinis M."/>
            <person name="Alvarez R."/>
            <person name="Tran N.C."/>
            <person name="Knight R."/>
            <person name="Edlund A."/>
        </authorList>
    </citation>
    <scope>NUCLEOTIDE SEQUENCE</scope>
    <source>
        <strain evidence="1">JCVI_47_bin.3</strain>
    </source>
</reference>
<accession>A0A930Q097</accession>
<proteinExistence type="predicted"/>
<sequence length="120" mass="13455">MYSVSRAEYKAAILAAAEDGTLKEALDYWHLHNLAVVFVRESKETGRRTFGITFDQHWRLMGVMERLKLTSPAKFRRSEPRELYTFTAGVGYDIIDANLLGGDASGEVKAAFRKAGLVID</sequence>